<protein>
    <submittedName>
        <fullName evidence="4">PorP/SprF family type IX secretion system membrane protein</fullName>
    </submittedName>
</protein>
<dbReference type="InterPro" id="IPR007730">
    <property type="entry name" value="SPOR-like_dom"/>
</dbReference>
<sequence length="432" mass="49760">MNNFFCVLYIFFLFNVLSSQAQEIPVYNHFYTTPYLLNPAEAGAYPFMNASINHRQQWRGVEGAPVVTTITFESPFDYKNWALGVNLRNFNRGLLSTTDFLATYAYTVYFRSSASLRFGLSAGLTANSIDVRQINDPSDPALANFLDNNIQPISNFGMKFESPIGLNFGVSLPQLFEPSYVNTKNFEAYDFSPFDEVTVMAYFKKRIDSKIVTKRSGRYKRRVKIEDTFSPLQIYALYQYSALVDERIELLTTLNLNENFWLGASYRLNYGASGMFGFNIKNVAFSYAYEPSSKLVQGFANGAHEVQLKLRIGEKKKLEQNKPKLRTLSRSETHNPRFSSEDVQLGGDEEQTAKRKYYVVVKEYKDFNSADKLVKQLKKDQDISSDIFYNKNNGVYYVYIYETYSKRDAYKDKKAAEELTKFKNIKVIIVDL</sequence>
<dbReference type="AlphaFoldDB" id="A0A937ABZ7"/>
<reference evidence="4" key="1">
    <citation type="submission" date="2021-01" db="EMBL/GenBank/DDBJ databases">
        <title>Marivirga sp. nov., isolated from intertidal surface sediments.</title>
        <authorList>
            <person name="Zhang M."/>
        </authorList>
    </citation>
    <scope>NUCLEOTIDE SEQUENCE</scope>
    <source>
        <strain evidence="4">SM1354</strain>
    </source>
</reference>
<dbReference type="NCBIfam" id="TIGR03519">
    <property type="entry name" value="T9SS_PorP_fam"/>
    <property type="match status" value="1"/>
</dbReference>
<evidence type="ECO:0000313" key="5">
    <source>
        <dbReference type="Proteomes" id="UP000642920"/>
    </source>
</evidence>
<comment type="caution">
    <text evidence="4">The sequence shown here is derived from an EMBL/GenBank/DDBJ whole genome shotgun (WGS) entry which is preliminary data.</text>
</comment>
<evidence type="ECO:0000256" key="1">
    <source>
        <dbReference type="SAM" id="MobiDB-lite"/>
    </source>
</evidence>
<name>A0A937ABZ7_9BACT</name>
<dbReference type="RefSeq" id="WP_201916842.1">
    <property type="nucleotide sequence ID" value="NZ_JAERQG010000001.1"/>
</dbReference>
<feature type="region of interest" description="Disordered" evidence="1">
    <location>
        <begin position="321"/>
        <end position="345"/>
    </location>
</feature>
<dbReference type="InterPro" id="IPR019861">
    <property type="entry name" value="PorP/SprF_Bacteroidetes"/>
</dbReference>
<feature type="signal peptide" evidence="2">
    <location>
        <begin position="1"/>
        <end position="21"/>
    </location>
</feature>
<dbReference type="Pfam" id="PF11751">
    <property type="entry name" value="PorP_SprF"/>
    <property type="match status" value="1"/>
</dbReference>
<dbReference type="InterPro" id="IPR036680">
    <property type="entry name" value="SPOR-like_sf"/>
</dbReference>
<dbReference type="GO" id="GO:0042834">
    <property type="term" value="F:peptidoglycan binding"/>
    <property type="evidence" value="ECO:0007669"/>
    <property type="project" value="InterPro"/>
</dbReference>
<gene>
    <name evidence="4" type="ORF">JKP34_01130</name>
</gene>
<accession>A0A937ABZ7</accession>
<feature type="chain" id="PRO_5037667100" evidence="2">
    <location>
        <begin position="22"/>
        <end position="432"/>
    </location>
</feature>
<keyword evidence="5" id="KW-1185">Reference proteome</keyword>
<evidence type="ECO:0000313" key="4">
    <source>
        <dbReference type="EMBL" id="MBL0763831.1"/>
    </source>
</evidence>
<evidence type="ECO:0000259" key="3">
    <source>
        <dbReference type="PROSITE" id="PS51724"/>
    </source>
</evidence>
<proteinExistence type="predicted"/>
<dbReference type="Proteomes" id="UP000642920">
    <property type="component" value="Unassembled WGS sequence"/>
</dbReference>
<organism evidence="4 5">
    <name type="scientific">Marivirga atlantica</name>
    <dbReference type="NCBI Taxonomy" id="1548457"/>
    <lineage>
        <taxon>Bacteria</taxon>
        <taxon>Pseudomonadati</taxon>
        <taxon>Bacteroidota</taxon>
        <taxon>Cytophagia</taxon>
        <taxon>Cytophagales</taxon>
        <taxon>Marivirgaceae</taxon>
        <taxon>Marivirga</taxon>
    </lineage>
</organism>
<dbReference type="SUPFAM" id="SSF110997">
    <property type="entry name" value="Sporulation related repeat"/>
    <property type="match status" value="1"/>
</dbReference>
<feature type="domain" description="SPOR" evidence="3">
    <location>
        <begin position="351"/>
        <end position="429"/>
    </location>
</feature>
<evidence type="ECO:0000256" key="2">
    <source>
        <dbReference type="SAM" id="SignalP"/>
    </source>
</evidence>
<dbReference type="EMBL" id="JAERQG010000001">
    <property type="protein sequence ID" value="MBL0763831.1"/>
    <property type="molecule type" value="Genomic_DNA"/>
</dbReference>
<dbReference type="PROSITE" id="PS51724">
    <property type="entry name" value="SPOR"/>
    <property type="match status" value="1"/>
</dbReference>
<keyword evidence="2" id="KW-0732">Signal</keyword>